<accession>A0A914UZ63</accession>
<keyword evidence="4 9" id="KW-0812">Transmembrane</keyword>
<evidence type="ECO:0000256" key="3">
    <source>
        <dbReference type="ARBA" id="ARBA00022502"/>
    </source>
</evidence>
<evidence type="ECO:0000259" key="10">
    <source>
        <dbReference type="Pfam" id="PF10277"/>
    </source>
</evidence>
<dbReference type="InterPro" id="IPR019402">
    <property type="entry name" value="CWH43_N"/>
</dbReference>
<organism evidence="11 12">
    <name type="scientific">Plectus sambesii</name>
    <dbReference type="NCBI Taxonomy" id="2011161"/>
    <lineage>
        <taxon>Eukaryota</taxon>
        <taxon>Metazoa</taxon>
        <taxon>Ecdysozoa</taxon>
        <taxon>Nematoda</taxon>
        <taxon>Chromadorea</taxon>
        <taxon>Plectida</taxon>
        <taxon>Plectina</taxon>
        <taxon>Plectoidea</taxon>
        <taxon>Plectidae</taxon>
        <taxon>Plectus</taxon>
    </lineage>
</organism>
<dbReference type="InterPro" id="IPR039545">
    <property type="entry name" value="PGAP2"/>
</dbReference>
<feature type="transmembrane region" description="Helical" evidence="9">
    <location>
        <begin position="48"/>
        <end position="68"/>
    </location>
</feature>
<evidence type="ECO:0000313" key="11">
    <source>
        <dbReference type="Proteomes" id="UP000887566"/>
    </source>
</evidence>
<evidence type="ECO:0000313" key="12">
    <source>
        <dbReference type="WBParaSite" id="PSAMB.scaffold132size74629.g2704.t1"/>
    </source>
</evidence>
<keyword evidence="11" id="KW-1185">Reference proteome</keyword>
<keyword evidence="5 9" id="KW-1133">Transmembrane helix</keyword>
<protein>
    <submittedName>
        <fullName evidence="12">Post-GPI attachment to proteins factor 3</fullName>
    </submittedName>
</protein>
<feature type="transmembrane region" description="Helical" evidence="9">
    <location>
        <begin position="141"/>
        <end position="159"/>
    </location>
</feature>
<evidence type="ECO:0000256" key="7">
    <source>
        <dbReference type="ARBA" id="ARBA00023136"/>
    </source>
</evidence>
<comment type="subcellular location">
    <subcellularLocation>
        <location evidence="1">Golgi apparatus membrane</location>
        <topology evidence="1">Multi-pass membrane protein</topology>
    </subcellularLocation>
</comment>
<evidence type="ECO:0000256" key="9">
    <source>
        <dbReference type="SAM" id="Phobius"/>
    </source>
</evidence>
<proteinExistence type="inferred from homology"/>
<dbReference type="GO" id="GO:0005789">
    <property type="term" value="C:endoplasmic reticulum membrane"/>
    <property type="evidence" value="ECO:0007669"/>
    <property type="project" value="TreeGrafter"/>
</dbReference>
<dbReference type="Proteomes" id="UP000887566">
    <property type="component" value="Unplaced"/>
</dbReference>
<evidence type="ECO:0000256" key="8">
    <source>
        <dbReference type="SAM" id="MobiDB-lite"/>
    </source>
</evidence>
<comment type="similarity">
    <text evidence="2">Belongs to the PGAP2 family.</text>
</comment>
<keyword evidence="7 9" id="KW-0472">Membrane</keyword>
<name>A0A914UZ63_9BILA</name>
<evidence type="ECO:0000256" key="4">
    <source>
        <dbReference type="ARBA" id="ARBA00022692"/>
    </source>
</evidence>
<evidence type="ECO:0000256" key="6">
    <source>
        <dbReference type="ARBA" id="ARBA00023034"/>
    </source>
</evidence>
<keyword evidence="3" id="KW-0337">GPI-anchor biosynthesis</keyword>
<evidence type="ECO:0000256" key="5">
    <source>
        <dbReference type="ARBA" id="ARBA00022989"/>
    </source>
</evidence>
<dbReference type="GO" id="GO:0000139">
    <property type="term" value="C:Golgi membrane"/>
    <property type="evidence" value="ECO:0007669"/>
    <property type="project" value="UniProtKB-SubCell"/>
</dbReference>
<evidence type="ECO:0000256" key="2">
    <source>
        <dbReference type="ARBA" id="ARBA00007414"/>
    </source>
</evidence>
<dbReference type="Pfam" id="PF10277">
    <property type="entry name" value="Frag1"/>
    <property type="match status" value="1"/>
</dbReference>
<dbReference type="PANTHER" id="PTHR12892:SF11">
    <property type="entry name" value="POST-GPI ATTACHMENT TO PROTEINS FACTOR 2"/>
    <property type="match status" value="1"/>
</dbReference>
<dbReference type="AlphaFoldDB" id="A0A914UZ63"/>
<feature type="domain" description="CWH43-like N-terminal" evidence="10">
    <location>
        <begin position="47"/>
        <end position="154"/>
    </location>
</feature>
<reference evidence="12" key="1">
    <citation type="submission" date="2022-11" db="UniProtKB">
        <authorList>
            <consortium name="WormBaseParasite"/>
        </authorList>
    </citation>
    <scope>IDENTIFICATION</scope>
</reference>
<dbReference type="WBParaSite" id="PSAMB.scaffold132size74629.g2704.t1">
    <property type="protein sequence ID" value="PSAMB.scaffold132size74629.g2704.t1"/>
    <property type="gene ID" value="PSAMB.scaffold132size74629.g2704"/>
</dbReference>
<feature type="region of interest" description="Disordered" evidence="8">
    <location>
        <begin position="1"/>
        <end position="30"/>
    </location>
</feature>
<dbReference type="GO" id="GO:0006506">
    <property type="term" value="P:GPI anchor biosynthetic process"/>
    <property type="evidence" value="ECO:0007669"/>
    <property type="project" value="UniProtKB-KW"/>
</dbReference>
<keyword evidence="6" id="KW-0333">Golgi apparatus</keyword>
<evidence type="ECO:0000256" key="1">
    <source>
        <dbReference type="ARBA" id="ARBA00004653"/>
    </source>
</evidence>
<dbReference type="PANTHER" id="PTHR12892">
    <property type="entry name" value="FGF RECEPTOR ACTIVATING PROTEIN 1"/>
    <property type="match status" value="1"/>
</dbReference>
<sequence length="160" mass="18058">MPAKRTSEIESSDDSSHNLTVSTARSERSPTRRRMFNDDDFFSLPIKYVVYVCSGLPLSALLICVTLASTIHAKGATRTHCGVDNWLPSISAAIGDYTPERYIWRLLIAMHSAPRFGIAFAYKNFFISSPLRPFASLESSWFHALCYLCCFLNIVYFTIL</sequence>